<feature type="compositionally biased region" description="Low complexity" evidence="1">
    <location>
        <begin position="248"/>
        <end position="267"/>
    </location>
</feature>
<proteinExistence type="predicted"/>
<accession>A0AAN6URY9</accession>
<name>A0AAN6URY9_9PEZI</name>
<evidence type="ECO:0000313" key="3">
    <source>
        <dbReference type="Proteomes" id="UP001304895"/>
    </source>
</evidence>
<evidence type="ECO:0000256" key="1">
    <source>
        <dbReference type="SAM" id="MobiDB-lite"/>
    </source>
</evidence>
<comment type="caution">
    <text evidence="2">The sequence shown here is derived from an EMBL/GenBank/DDBJ whole genome shotgun (WGS) entry which is preliminary data.</text>
</comment>
<dbReference type="EMBL" id="MU853401">
    <property type="protein sequence ID" value="KAK4138107.1"/>
    <property type="molecule type" value="Genomic_DNA"/>
</dbReference>
<gene>
    <name evidence="2" type="ORF">BT67DRAFT_430797</name>
</gene>
<keyword evidence="3" id="KW-1185">Reference proteome</keyword>
<protein>
    <submittedName>
        <fullName evidence="2">Uncharacterized protein</fullName>
    </submittedName>
</protein>
<dbReference type="AlphaFoldDB" id="A0AAN6URY9"/>
<evidence type="ECO:0000313" key="2">
    <source>
        <dbReference type="EMBL" id="KAK4138107.1"/>
    </source>
</evidence>
<dbReference type="Proteomes" id="UP001304895">
    <property type="component" value="Unassembled WGS sequence"/>
</dbReference>
<reference evidence="2" key="2">
    <citation type="submission" date="2023-05" db="EMBL/GenBank/DDBJ databases">
        <authorList>
            <consortium name="Lawrence Berkeley National Laboratory"/>
            <person name="Steindorff A."/>
            <person name="Hensen N."/>
            <person name="Bonometti L."/>
            <person name="Westerberg I."/>
            <person name="Brannstrom I.O."/>
            <person name="Guillou S."/>
            <person name="Cros-Aarteil S."/>
            <person name="Calhoun S."/>
            <person name="Haridas S."/>
            <person name="Kuo A."/>
            <person name="Mondo S."/>
            <person name="Pangilinan J."/>
            <person name="Riley R."/>
            <person name="Labutti K."/>
            <person name="Andreopoulos B."/>
            <person name="Lipzen A."/>
            <person name="Chen C."/>
            <person name="Yanf M."/>
            <person name="Daum C."/>
            <person name="Ng V."/>
            <person name="Clum A."/>
            <person name="Ohm R."/>
            <person name="Martin F."/>
            <person name="Silar P."/>
            <person name="Natvig D."/>
            <person name="Lalanne C."/>
            <person name="Gautier V."/>
            <person name="Ament-Velasquez S.L."/>
            <person name="Kruys A."/>
            <person name="Hutchinson M.I."/>
            <person name="Powell A.J."/>
            <person name="Barry K."/>
            <person name="Miller A.N."/>
            <person name="Grigoriev I.V."/>
            <person name="Debuchy R."/>
            <person name="Gladieux P."/>
            <person name="Thoren M.H."/>
            <person name="Johannesson H."/>
        </authorList>
    </citation>
    <scope>NUCLEOTIDE SEQUENCE</scope>
    <source>
        <strain evidence="2">CBS 123565</strain>
    </source>
</reference>
<organism evidence="2 3">
    <name type="scientific">Trichocladium antarcticum</name>
    <dbReference type="NCBI Taxonomy" id="1450529"/>
    <lineage>
        <taxon>Eukaryota</taxon>
        <taxon>Fungi</taxon>
        <taxon>Dikarya</taxon>
        <taxon>Ascomycota</taxon>
        <taxon>Pezizomycotina</taxon>
        <taxon>Sordariomycetes</taxon>
        <taxon>Sordariomycetidae</taxon>
        <taxon>Sordariales</taxon>
        <taxon>Chaetomiaceae</taxon>
        <taxon>Trichocladium</taxon>
    </lineage>
</organism>
<reference evidence="2" key="1">
    <citation type="journal article" date="2023" name="Mol. Phylogenet. Evol.">
        <title>Genome-scale phylogeny and comparative genomics of the fungal order Sordariales.</title>
        <authorList>
            <person name="Hensen N."/>
            <person name="Bonometti L."/>
            <person name="Westerberg I."/>
            <person name="Brannstrom I.O."/>
            <person name="Guillou S."/>
            <person name="Cros-Aarteil S."/>
            <person name="Calhoun S."/>
            <person name="Haridas S."/>
            <person name="Kuo A."/>
            <person name="Mondo S."/>
            <person name="Pangilinan J."/>
            <person name="Riley R."/>
            <person name="LaButti K."/>
            <person name="Andreopoulos B."/>
            <person name="Lipzen A."/>
            <person name="Chen C."/>
            <person name="Yan M."/>
            <person name="Daum C."/>
            <person name="Ng V."/>
            <person name="Clum A."/>
            <person name="Steindorff A."/>
            <person name="Ohm R.A."/>
            <person name="Martin F."/>
            <person name="Silar P."/>
            <person name="Natvig D.O."/>
            <person name="Lalanne C."/>
            <person name="Gautier V."/>
            <person name="Ament-Velasquez S.L."/>
            <person name="Kruys A."/>
            <person name="Hutchinson M.I."/>
            <person name="Powell A.J."/>
            <person name="Barry K."/>
            <person name="Miller A.N."/>
            <person name="Grigoriev I.V."/>
            <person name="Debuchy R."/>
            <person name="Gladieux P."/>
            <person name="Hiltunen Thoren M."/>
            <person name="Johannesson H."/>
        </authorList>
    </citation>
    <scope>NUCLEOTIDE SEQUENCE</scope>
    <source>
        <strain evidence="2">CBS 123565</strain>
    </source>
</reference>
<sequence length="276" mass="29506">MSSGNSILLANSLCSIFFLRLYRLGFGVDFGFSILPALLGGTALSDIRGAGNNDDNDELFVSNRATLVSNGASPVSNGAALVSNGAAPETKQAIYVVIPTTSLTSLGTEQETLFVEVFDFAQDYIDVVQEYLIPLVLFVKLVSRVKLVVNYEADKNSKRLSNNDRFGEELFTIGLNERFLSSGTRIAKNNNIGSKATKSSDDDKYATGPSIRDVDKANIGENATGKRAVVETSEENDEELTIAKPTKAKQASVKSKAARGSSSKSKSNLLGALDSN</sequence>
<feature type="region of interest" description="Disordered" evidence="1">
    <location>
        <begin position="190"/>
        <end position="276"/>
    </location>
</feature>